<reference evidence="1" key="1">
    <citation type="submission" date="2020-05" db="EMBL/GenBank/DDBJ databases">
        <authorList>
            <person name="Chiriac C."/>
            <person name="Salcher M."/>
            <person name="Ghai R."/>
            <person name="Kavagutti S V."/>
        </authorList>
    </citation>
    <scope>NUCLEOTIDE SEQUENCE</scope>
</reference>
<organism evidence="1">
    <name type="scientific">freshwater metagenome</name>
    <dbReference type="NCBI Taxonomy" id="449393"/>
    <lineage>
        <taxon>unclassified sequences</taxon>
        <taxon>metagenomes</taxon>
        <taxon>ecological metagenomes</taxon>
    </lineage>
</organism>
<dbReference type="AlphaFoldDB" id="A0A6J7VZ88"/>
<name>A0A6J7VZ88_9ZZZZ</name>
<dbReference type="EMBL" id="CAFBRX010000070">
    <property type="protein sequence ID" value="CAB5123032.1"/>
    <property type="molecule type" value="Genomic_DNA"/>
</dbReference>
<protein>
    <submittedName>
        <fullName evidence="1">Unannotated protein</fullName>
    </submittedName>
</protein>
<accession>A0A6J7VZ88</accession>
<sequence length="205" mass="22784">MWALNLMKYRPIADYQDGRDLSISGADADLLYNPTGPLADVGGRVFFVSNVIHQISGDAISWDRVAVAFYPKRMAMMEMQQLPEFIELHDHKDAAMEFTIVMATMPTDDSPQPPDWSMLNEGDLVLVQVSNEQPSTDFASLVSARRVGTYAVEGVIVGDERTWTTATWDIITQADAEVLVTASANLANPTRYAMILQPLLDLMRN</sequence>
<evidence type="ECO:0000313" key="1">
    <source>
        <dbReference type="EMBL" id="CAB5123032.1"/>
    </source>
</evidence>
<gene>
    <name evidence="1" type="ORF">UFOPK4422_00810</name>
</gene>
<dbReference type="InterPro" id="IPR011008">
    <property type="entry name" value="Dimeric_a/b-barrel"/>
</dbReference>
<proteinExistence type="predicted"/>
<dbReference type="Gene3D" id="3.30.70.100">
    <property type="match status" value="1"/>
</dbReference>
<dbReference type="SUPFAM" id="SSF54909">
    <property type="entry name" value="Dimeric alpha+beta barrel"/>
    <property type="match status" value="1"/>
</dbReference>